<dbReference type="CDD" id="cd09610">
    <property type="entry name" value="M3B_PepF"/>
    <property type="match status" value="1"/>
</dbReference>
<dbReference type="EMBL" id="DSMG01000100">
    <property type="protein sequence ID" value="HDX31839.1"/>
    <property type="molecule type" value="Genomic_DNA"/>
</dbReference>
<dbReference type="NCBIfam" id="TIGR02290">
    <property type="entry name" value="M3_fam_3"/>
    <property type="match status" value="1"/>
</dbReference>
<keyword evidence="2 6" id="KW-0479">Metal-binding</keyword>
<comment type="cofactor">
    <cofactor evidence="6">
        <name>Zn(2+)</name>
        <dbReference type="ChEBI" id="CHEBI:29105"/>
    </cofactor>
    <text evidence="6">Binds 1 zinc ion.</text>
</comment>
<proteinExistence type="inferred from homology"/>
<dbReference type="InterPro" id="IPR013647">
    <property type="entry name" value="OligopepF_N_dom"/>
</dbReference>
<evidence type="ECO:0000256" key="1">
    <source>
        <dbReference type="ARBA" id="ARBA00022670"/>
    </source>
</evidence>
<protein>
    <submittedName>
        <fullName evidence="9">M3 family oligoendopeptidase</fullName>
    </submittedName>
</protein>
<dbReference type="Pfam" id="PF01432">
    <property type="entry name" value="Peptidase_M3"/>
    <property type="match status" value="1"/>
</dbReference>
<name>A0A7C1FG07_9CHLR</name>
<dbReference type="PANTHER" id="PTHR11804">
    <property type="entry name" value="PROTEASE M3 THIMET OLIGOPEPTIDASE-RELATED"/>
    <property type="match status" value="1"/>
</dbReference>
<dbReference type="GO" id="GO:0006508">
    <property type="term" value="P:proteolysis"/>
    <property type="evidence" value="ECO:0007669"/>
    <property type="project" value="UniProtKB-KW"/>
</dbReference>
<dbReference type="GO" id="GO:0004222">
    <property type="term" value="F:metalloendopeptidase activity"/>
    <property type="evidence" value="ECO:0007669"/>
    <property type="project" value="InterPro"/>
</dbReference>
<dbReference type="GO" id="GO:0006518">
    <property type="term" value="P:peptide metabolic process"/>
    <property type="evidence" value="ECO:0007669"/>
    <property type="project" value="TreeGrafter"/>
</dbReference>
<evidence type="ECO:0000256" key="5">
    <source>
        <dbReference type="ARBA" id="ARBA00023049"/>
    </source>
</evidence>
<sequence length="595" mass="68268">MSTTKSKYALSAWDLSELLAEPSEQEIAARMAEIEEEVRAFEKLREPLQAANLTADDVTEALRRYESILRKAWTLGYYAMLWFSADTQSTPAITLQNRMQQALTDIQNRLLFFELWWKGLDDARAAQLAPDAAVEPDYAFFLQDLRRTRPYTLDEKSEQLINLKDANGITGLMTVYSMLTNRLEFTLTINGEERKLTRDALMSYVYSPDPQMRAAAYQELYRVYGNESKVLAQIYNNRVRDWWNEQVQLRGYASPIAVRNVANDVPDAAVETLLEVVARNAPVFQRYFRLKAKWLGMEKLRRYDIYAPLTASDRTIEYGDAVELVLDTFRRFDPGVAALVRRVFDQNHIDSEVRKGKRGGAFCATVRPDVTPYVLLNYTGKVRDVATLAHELGHALHSMLAEKHSILTQHPSLPLAETASVFAEMLLTDRLLAEERDPLVRRDLLASAVDDMYATVMRQTFFVLFEKAAHQAILENASQDRLNELYMENLYRQFGDSLDIAPEFQHEWVSIPHIYHTPFYCYAYSFGQLLVLALYRRYQQEGDAFKPGYLKLLSYGGAARPEQMLREAGVDMTNPDFWQGGFDVIAGMIDELEAM</sequence>
<dbReference type="AlphaFoldDB" id="A0A7C1FG07"/>
<keyword evidence="4 6" id="KW-0862">Zinc</keyword>
<dbReference type="Gene3D" id="1.10.1370.20">
    <property type="entry name" value="Oligoendopeptidase f, C-terminal domain"/>
    <property type="match status" value="1"/>
</dbReference>
<evidence type="ECO:0000259" key="8">
    <source>
        <dbReference type="Pfam" id="PF08439"/>
    </source>
</evidence>
<evidence type="ECO:0000256" key="6">
    <source>
        <dbReference type="RuleBase" id="RU003435"/>
    </source>
</evidence>
<dbReference type="GO" id="GO:0046872">
    <property type="term" value="F:metal ion binding"/>
    <property type="evidence" value="ECO:0007669"/>
    <property type="project" value="UniProtKB-UniRule"/>
</dbReference>
<keyword evidence="5 6" id="KW-0482">Metalloprotease</keyword>
<dbReference type="InterPro" id="IPR042088">
    <property type="entry name" value="OligoPept_F_C"/>
</dbReference>
<dbReference type="InterPro" id="IPR001567">
    <property type="entry name" value="Pept_M3A_M3B_dom"/>
</dbReference>
<feature type="domain" description="Oligopeptidase F N-terminal" evidence="8">
    <location>
        <begin position="136"/>
        <end position="185"/>
    </location>
</feature>
<dbReference type="SUPFAM" id="SSF55486">
    <property type="entry name" value="Metalloproteases ('zincins'), catalytic domain"/>
    <property type="match status" value="1"/>
</dbReference>
<evidence type="ECO:0000313" key="9">
    <source>
        <dbReference type="EMBL" id="HDX31839.1"/>
    </source>
</evidence>
<comment type="similarity">
    <text evidence="6">Belongs to the peptidase M3 family.</text>
</comment>
<evidence type="ECO:0000259" key="7">
    <source>
        <dbReference type="Pfam" id="PF01432"/>
    </source>
</evidence>
<reference evidence="9" key="1">
    <citation type="journal article" date="2020" name="mSystems">
        <title>Genome- and Community-Level Interaction Insights into Carbon Utilization and Element Cycling Functions of Hydrothermarchaeota in Hydrothermal Sediment.</title>
        <authorList>
            <person name="Zhou Z."/>
            <person name="Liu Y."/>
            <person name="Xu W."/>
            <person name="Pan J."/>
            <person name="Luo Z.H."/>
            <person name="Li M."/>
        </authorList>
    </citation>
    <scope>NUCLEOTIDE SEQUENCE [LARGE SCALE GENOMIC DNA]</scope>
    <source>
        <strain evidence="9">SpSt-289</strain>
    </source>
</reference>
<accession>A0A7C1FG07</accession>
<evidence type="ECO:0000256" key="2">
    <source>
        <dbReference type="ARBA" id="ARBA00022723"/>
    </source>
</evidence>
<dbReference type="Pfam" id="PF08439">
    <property type="entry name" value="Peptidase_M3_N"/>
    <property type="match status" value="1"/>
</dbReference>
<comment type="caution">
    <text evidence="9">The sequence shown here is derived from an EMBL/GenBank/DDBJ whole genome shotgun (WGS) entry which is preliminary data.</text>
</comment>
<organism evidence="9">
    <name type="scientific">Caldilinea aerophila</name>
    <dbReference type="NCBI Taxonomy" id="133453"/>
    <lineage>
        <taxon>Bacteria</taxon>
        <taxon>Bacillati</taxon>
        <taxon>Chloroflexota</taxon>
        <taxon>Caldilineae</taxon>
        <taxon>Caldilineales</taxon>
        <taxon>Caldilineaceae</taxon>
        <taxon>Caldilinea</taxon>
    </lineage>
</organism>
<dbReference type="PANTHER" id="PTHR11804:SF5">
    <property type="entry name" value="OLIGOENDOPEPTIDASE F"/>
    <property type="match status" value="1"/>
</dbReference>
<feature type="domain" description="Peptidase M3A/M3B catalytic" evidence="7">
    <location>
        <begin position="204"/>
        <end position="581"/>
    </location>
</feature>
<keyword evidence="1 6" id="KW-0645">Protease</keyword>
<gene>
    <name evidence="9" type="ORF">ENQ20_10165</name>
</gene>
<evidence type="ECO:0000256" key="3">
    <source>
        <dbReference type="ARBA" id="ARBA00022801"/>
    </source>
</evidence>
<dbReference type="InterPro" id="IPR011977">
    <property type="entry name" value="Pept_M3B_clade3"/>
</dbReference>
<dbReference type="Gene3D" id="1.20.140.70">
    <property type="entry name" value="Oligopeptidase f, N-terminal domain"/>
    <property type="match status" value="1"/>
</dbReference>
<dbReference type="InterPro" id="IPR045090">
    <property type="entry name" value="Pept_M3A_M3B"/>
</dbReference>
<evidence type="ECO:0000256" key="4">
    <source>
        <dbReference type="ARBA" id="ARBA00022833"/>
    </source>
</evidence>
<keyword evidence="3 6" id="KW-0378">Hydrolase</keyword>